<dbReference type="AlphaFoldDB" id="A0A212L226"/>
<name>A0A212L226_9BACT</name>
<evidence type="ECO:0000256" key="6">
    <source>
        <dbReference type="ARBA" id="ARBA00022500"/>
    </source>
</evidence>
<dbReference type="Gene3D" id="2.30.330.10">
    <property type="entry name" value="SpoA-like"/>
    <property type="match status" value="1"/>
</dbReference>
<dbReference type="EMBL" id="FMJC01000002">
    <property type="protein sequence ID" value="SCM71605.1"/>
    <property type="molecule type" value="Genomic_DNA"/>
</dbReference>
<evidence type="ECO:0000256" key="7">
    <source>
        <dbReference type="ARBA" id="ARBA00022779"/>
    </source>
</evidence>
<comment type="similarity">
    <text evidence="3">Belongs to the FliM family.</text>
</comment>
<evidence type="ECO:0000256" key="8">
    <source>
        <dbReference type="ARBA" id="ARBA00023136"/>
    </source>
</evidence>
<dbReference type="InterPro" id="IPR028976">
    <property type="entry name" value="CheC-like_sf"/>
</dbReference>
<dbReference type="Pfam" id="PF01052">
    <property type="entry name" value="FliMN_C"/>
    <property type="match status" value="1"/>
</dbReference>
<keyword evidence="8" id="KW-0472">Membrane</keyword>
<reference evidence="13" key="1">
    <citation type="submission" date="2016-08" db="EMBL/GenBank/DDBJ databases">
        <authorList>
            <person name="Seilhamer J.J."/>
        </authorList>
    </citation>
    <scope>NUCLEOTIDE SEQUENCE</scope>
    <source>
        <strain evidence="13">86-1</strain>
    </source>
</reference>
<gene>
    <name evidence="13" type="primary">fliM</name>
    <name evidence="13" type="ORF">KL86DES1_20075</name>
</gene>
<dbReference type="PRINTS" id="PR00955">
    <property type="entry name" value="FLGMOTORFLIM"/>
</dbReference>
<accession>A0A212L226</accession>
<dbReference type="CDD" id="cd17908">
    <property type="entry name" value="FliM"/>
    <property type="match status" value="1"/>
</dbReference>
<keyword evidence="13" id="KW-0282">Flagellum</keyword>
<dbReference type="SUPFAM" id="SSF103039">
    <property type="entry name" value="CheC-like"/>
    <property type="match status" value="1"/>
</dbReference>
<keyword evidence="6" id="KW-0145">Chemotaxis</keyword>
<dbReference type="NCBIfam" id="TIGR01397">
    <property type="entry name" value="fliM_switch"/>
    <property type="match status" value="1"/>
</dbReference>
<comment type="function">
    <text evidence="10">FliM is one of three proteins (FliG, FliN, FliM) that forms the rotor-mounted switch complex (C ring), located at the base of the basal body. This complex interacts with the CheY and CheZ chemotaxis proteins, in addition to contacting components of the motor that determine the direction of flagellar rotation.</text>
</comment>
<dbReference type="InterPro" id="IPR001543">
    <property type="entry name" value="FliN-like_C"/>
</dbReference>
<feature type="domain" description="Flagellar motor switch protein FliN-like C-terminal" evidence="12">
    <location>
        <begin position="277"/>
        <end position="346"/>
    </location>
</feature>
<evidence type="ECO:0000259" key="12">
    <source>
        <dbReference type="Pfam" id="PF01052"/>
    </source>
</evidence>
<evidence type="ECO:0000256" key="10">
    <source>
        <dbReference type="ARBA" id="ARBA00025044"/>
    </source>
</evidence>
<keyword evidence="13" id="KW-0966">Cell projection</keyword>
<keyword evidence="7" id="KW-0283">Flagellar rotation</keyword>
<organism evidence="13">
    <name type="scientific">uncultured Desulfovibrio sp</name>
    <dbReference type="NCBI Taxonomy" id="167968"/>
    <lineage>
        <taxon>Bacteria</taxon>
        <taxon>Pseudomonadati</taxon>
        <taxon>Thermodesulfobacteriota</taxon>
        <taxon>Desulfovibrionia</taxon>
        <taxon>Desulfovibrionales</taxon>
        <taxon>Desulfovibrionaceae</taxon>
        <taxon>Desulfovibrio</taxon>
        <taxon>environmental samples</taxon>
    </lineage>
</organism>
<sequence length="353" mass="39191">MAFFLQYFPAIVDQGKSKPSPGTFGAGMNKVLAQDEVDALLRGLSGGEIESEVETPEDDSGIVAFDLANQDRIIRGRMPVLEIVNDRFARLCTNALSNSVRKRVELNPISIDMTKFGEFMRSLPVPTSINIFKMDPLRGNAIMVVDSRLVFALVESVFGGAGSQPKVEGREFTRIEQAVVDKIVKIALENMEESWRPVHDVKLELVRSEINPQFAAIVPPSDVVVVITFEVELDTALGSMIICLPYATIEPIRSKLHASFQTERLEVDHAWVARLKERLLETPIELKVHFGSTTITGNQLLRMQVGDVLVLDKDQEDLLNCTVAGVCKYQGIAGTVKAMKSFQIIKENEPQYT</sequence>
<comment type="subcellular location">
    <subcellularLocation>
        <location evidence="1">Bacterial flagellum basal body</location>
    </subcellularLocation>
    <subcellularLocation>
        <location evidence="2">Cell membrane</location>
        <topology evidence="2">Peripheral membrane protein</topology>
    </subcellularLocation>
</comment>
<keyword evidence="5" id="KW-1003">Cell membrane</keyword>
<dbReference type="GO" id="GO:0050918">
    <property type="term" value="P:positive chemotaxis"/>
    <property type="evidence" value="ECO:0007669"/>
    <property type="project" value="TreeGrafter"/>
</dbReference>
<dbReference type="PANTHER" id="PTHR30034">
    <property type="entry name" value="FLAGELLAR MOTOR SWITCH PROTEIN FLIM"/>
    <property type="match status" value="1"/>
</dbReference>
<evidence type="ECO:0000313" key="13">
    <source>
        <dbReference type="EMBL" id="SCM71605.1"/>
    </source>
</evidence>
<dbReference type="PIRSF" id="PIRSF002888">
    <property type="entry name" value="FliM"/>
    <property type="match status" value="1"/>
</dbReference>
<dbReference type="GO" id="GO:0009425">
    <property type="term" value="C:bacterial-type flagellum basal body"/>
    <property type="evidence" value="ECO:0007669"/>
    <property type="project" value="UniProtKB-SubCell"/>
</dbReference>
<protein>
    <recommendedName>
        <fullName evidence="4 11">Flagellar motor switch protein FliM</fullName>
    </recommendedName>
</protein>
<evidence type="ECO:0000256" key="3">
    <source>
        <dbReference type="ARBA" id="ARBA00011049"/>
    </source>
</evidence>
<evidence type="ECO:0000256" key="4">
    <source>
        <dbReference type="ARBA" id="ARBA00021898"/>
    </source>
</evidence>
<dbReference type="Pfam" id="PF02154">
    <property type="entry name" value="FliM"/>
    <property type="match status" value="1"/>
</dbReference>
<dbReference type="SUPFAM" id="SSF101801">
    <property type="entry name" value="Surface presentation of antigens (SPOA)"/>
    <property type="match status" value="1"/>
</dbReference>
<evidence type="ECO:0000256" key="11">
    <source>
        <dbReference type="NCBIfam" id="TIGR01397"/>
    </source>
</evidence>
<keyword evidence="13" id="KW-0969">Cilium</keyword>
<dbReference type="PANTHER" id="PTHR30034:SF6">
    <property type="entry name" value="YOP PROTEINS TRANSLOCATION PROTEIN Q"/>
    <property type="match status" value="1"/>
</dbReference>
<keyword evidence="9" id="KW-0975">Bacterial flagellum</keyword>
<dbReference type="GO" id="GO:0071978">
    <property type="term" value="P:bacterial-type flagellum-dependent swarming motility"/>
    <property type="evidence" value="ECO:0007669"/>
    <property type="project" value="TreeGrafter"/>
</dbReference>
<dbReference type="GO" id="GO:0005886">
    <property type="term" value="C:plasma membrane"/>
    <property type="evidence" value="ECO:0007669"/>
    <property type="project" value="UniProtKB-SubCell"/>
</dbReference>
<dbReference type="InterPro" id="IPR036429">
    <property type="entry name" value="SpoA-like_sf"/>
</dbReference>
<evidence type="ECO:0000256" key="5">
    <source>
        <dbReference type="ARBA" id="ARBA00022475"/>
    </source>
</evidence>
<evidence type="ECO:0000256" key="1">
    <source>
        <dbReference type="ARBA" id="ARBA00004117"/>
    </source>
</evidence>
<dbReference type="InterPro" id="IPR001689">
    <property type="entry name" value="Flag_FliM"/>
</dbReference>
<dbReference type="Gene3D" id="3.40.1550.10">
    <property type="entry name" value="CheC-like"/>
    <property type="match status" value="1"/>
</dbReference>
<evidence type="ECO:0000256" key="2">
    <source>
        <dbReference type="ARBA" id="ARBA00004202"/>
    </source>
</evidence>
<proteinExistence type="inferred from homology"/>
<evidence type="ECO:0000256" key="9">
    <source>
        <dbReference type="ARBA" id="ARBA00023143"/>
    </source>
</evidence>
<dbReference type="GO" id="GO:0003774">
    <property type="term" value="F:cytoskeletal motor activity"/>
    <property type="evidence" value="ECO:0007669"/>
    <property type="project" value="InterPro"/>
</dbReference>